<protein>
    <recommendedName>
        <fullName evidence="4">Apple domain-containing protein</fullName>
    </recommendedName>
</protein>
<dbReference type="EMBL" id="JAUJLE010000182">
    <property type="protein sequence ID" value="KAK0970867.1"/>
    <property type="molecule type" value="Genomic_DNA"/>
</dbReference>
<evidence type="ECO:0000256" key="1">
    <source>
        <dbReference type="SAM" id="SignalP"/>
    </source>
</evidence>
<feature type="signal peptide" evidence="1">
    <location>
        <begin position="1"/>
        <end position="21"/>
    </location>
</feature>
<accession>A0AAN6QLR1</accession>
<evidence type="ECO:0000313" key="2">
    <source>
        <dbReference type="EMBL" id="KAK0970867.1"/>
    </source>
</evidence>
<evidence type="ECO:0008006" key="4">
    <source>
        <dbReference type="Google" id="ProtNLM"/>
    </source>
</evidence>
<keyword evidence="1" id="KW-0732">Signal</keyword>
<dbReference type="AlphaFoldDB" id="A0AAN6QLR1"/>
<comment type="caution">
    <text evidence="2">The sequence shown here is derived from an EMBL/GenBank/DDBJ whole genome shotgun (WGS) entry which is preliminary data.</text>
</comment>
<keyword evidence="3" id="KW-1185">Reference proteome</keyword>
<proteinExistence type="predicted"/>
<organism evidence="2 3">
    <name type="scientific">Friedmanniomyces endolithicus</name>
    <dbReference type="NCBI Taxonomy" id="329885"/>
    <lineage>
        <taxon>Eukaryota</taxon>
        <taxon>Fungi</taxon>
        <taxon>Dikarya</taxon>
        <taxon>Ascomycota</taxon>
        <taxon>Pezizomycotina</taxon>
        <taxon>Dothideomycetes</taxon>
        <taxon>Dothideomycetidae</taxon>
        <taxon>Mycosphaerellales</taxon>
        <taxon>Teratosphaeriaceae</taxon>
        <taxon>Friedmanniomyces</taxon>
    </lineage>
</organism>
<reference evidence="2" key="1">
    <citation type="submission" date="2023-06" db="EMBL/GenBank/DDBJ databases">
        <title>Black Yeasts Isolated from many extreme environments.</title>
        <authorList>
            <person name="Coleine C."/>
            <person name="Stajich J.E."/>
            <person name="Selbmann L."/>
        </authorList>
    </citation>
    <scope>NUCLEOTIDE SEQUENCE</scope>
    <source>
        <strain evidence="2">CCFEE 5200</strain>
    </source>
</reference>
<evidence type="ECO:0000313" key="3">
    <source>
        <dbReference type="Proteomes" id="UP001175353"/>
    </source>
</evidence>
<sequence length="382" mass="39299">MPTFPAALLVLLLALVHCVTSNTTYSTCYTKRATTSKASVGSTTYALTLTKTASQTITSTPSKTLTPSTSTTTVSASVTSIFTVTASQVTDTFSTTTTIQVAETDTVTFLVSTSTSISTTTTFLTSTTTVPAASGFTPLGAYVSGVNQKRSLNGRFDIRAAATTTQTCVKKGSDGRPTHSPALYPSTVTCGVLVIATKTATKTITASTTTTLTAATPISTVSTTLIFSTTSTVLLVDASTTTTLSTTTISTTLTTIFPTTTVTSTSTVTQQAPASTAYAQCQPNNIVTNVNGNGISQVDFLVSEFFTTVAVSSAACCVLCAQSATCVTYSYFGANDCELQTRADGVCQGNAAVNAFFTQPQTDYSYAVGNGACGQYAFSGVT</sequence>
<feature type="chain" id="PRO_5042867036" description="Apple domain-containing protein" evidence="1">
    <location>
        <begin position="22"/>
        <end position="382"/>
    </location>
</feature>
<gene>
    <name evidence="2" type="ORF">LTR91_015722</name>
</gene>
<name>A0AAN6QLR1_9PEZI</name>
<dbReference type="Proteomes" id="UP001175353">
    <property type="component" value="Unassembled WGS sequence"/>
</dbReference>